<dbReference type="GO" id="GO:0005524">
    <property type="term" value="F:ATP binding"/>
    <property type="evidence" value="ECO:0007669"/>
    <property type="project" value="InterPro"/>
</dbReference>
<dbReference type="GO" id="GO:0050242">
    <property type="term" value="F:pyruvate, phosphate dikinase activity"/>
    <property type="evidence" value="ECO:0007669"/>
    <property type="project" value="UniProtKB-EC"/>
</dbReference>
<feature type="non-terminal residue" evidence="2">
    <location>
        <position position="147"/>
    </location>
</feature>
<reference evidence="2" key="1">
    <citation type="submission" date="2019-03" db="EMBL/GenBank/DDBJ databases">
        <title>Lake Tanganyika Metagenome-Assembled Genomes (MAGs).</title>
        <authorList>
            <person name="Tran P."/>
        </authorList>
    </citation>
    <scope>NUCLEOTIDE SEQUENCE</scope>
    <source>
        <strain evidence="2">K_DeepCast_65m_m2_066</strain>
    </source>
</reference>
<evidence type="ECO:0000259" key="1">
    <source>
        <dbReference type="Pfam" id="PF01326"/>
    </source>
</evidence>
<protein>
    <submittedName>
        <fullName evidence="2">Pyruvate, phosphate dikinase</fullName>
        <ecNumber evidence="2">2.7.9.1</ecNumber>
    </submittedName>
</protein>
<evidence type="ECO:0000313" key="3">
    <source>
        <dbReference type="Proteomes" id="UP000712673"/>
    </source>
</evidence>
<dbReference type="Proteomes" id="UP000712673">
    <property type="component" value="Unassembled WGS sequence"/>
</dbReference>
<name>A0A937W5B7_UNCTE</name>
<accession>A0A937W5B7</accession>
<feature type="domain" description="Pyruvate phosphate dikinase AMP/ATP-binding" evidence="1">
    <location>
        <begin position="24"/>
        <end position="60"/>
    </location>
</feature>
<dbReference type="EMBL" id="VGLS01000925">
    <property type="protein sequence ID" value="MBM3226478.1"/>
    <property type="molecule type" value="Genomic_DNA"/>
</dbReference>
<dbReference type="Pfam" id="PF01326">
    <property type="entry name" value="PPDK_N"/>
    <property type="match status" value="1"/>
</dbReference>
<sequence length="147" mass="16169">MTTKTKYVYLFANGKAEGQGAWRDLLGGKGAGLAEMTALGIRVPPGCTISTEACLAYYAAGNRYPEGMWDELLVALHKMEQSVGLVFGDRRQPLLLSVRSGARESMPGMMDTVLNIGLNDETVQGLAQMSDNPRFAYDSYRRFITMF</sequence>
<dbReference type="InterPro" id="IPR010121">
    <property type="entry name" value="Pyruvate_phosphate_dikinase"/>
</dbReference>
<gene>
    <name evidence="2" type="ORF">FJZ47_22160</name>
</gene>
<proteinExistence type="predicted"/>
<keyword evidence="2" id="KW-0670">Pyruvate</keyword>
<dbReference type="PANTHER" id="PTHR22931:SF9">
    <property type="entry name" value="PYRUVATE, PHOSPHATE DIKINASE 1, CHLOROPLASTIC"/>
    <property type="match status" value="1"/>
</dbReference>
<dbReference type="Gene3D" id="1.20.80.30">
    <property type="match status" value="1"/>
</dbReference>
<dbReference type="AlphaFoldDB" id="A0A937W5B7"/>
<dbReference type="PANTHER" id="PTHR22931">
    <property type="entry name" value="PHOSPHOENOLPYRUVATE DIKINASE-RELATED"/>
    <property type="match status" value="1"/>
</dbReference>
<dbReference type="EC" id="2.7.9.1" evidence="2"/>
<dbReference type="InterPro" id="IPR013815">
    <property type="entry name" value="ATP_grasp_subdomain_1"/>
</dbReference>
<keyword evidence="2" id="KW-0808">Transferase</keyword>
<dbReference type="SUPFAM" id="SSF56059">
    <property type="entry name" value="Glutathione synthetase ATP-binding domain-like"/>
    <property type="match status" value="1"/>
</dbReference>
<organism evidence="2 3">
    <name type="scientific">Tectimicrobiota bacterium</name>
    <dbReference type="NCBI Taxonomy" id="2528274"/>
    <lineage>
        <taxon>Bacteria</taxon>
        <taxon>Pseudomonadati</taxon>
        <taxon>Nitrospinota/Tectimicrobiota group</taxon>
        <taxon>Candidatus Tectimicrobiota</taxon>
    </lineage>
</organism>
<dbReference type="GO" id="GO:0016301">
    <property type="term" value="F:kinase activity"/>
    <property type="evidence" value="ECO:0007669"/>
    <property type="project" value="InterPro"/>
</dbReference>
<dbReference type="Gene3D" id="3.30.1490.20">
    <property type="entry name" value="ATP-grasp fold, A domain"/>
    <property type="match status" value="1"/>
</dbReference>
<evidence type="ECO:0000313" key="2">
    <source>
        <dbReference type="EMBL" id="MBM3226478.1"/>
    </source>
</evidence>
<dbReference type="InterPro" id="IPR002192">
    <property type="entry name" value="PPDK_AMP/ATP-bd"/>
</dbReference>
<comment type="caution">
    <text evidence="2">The sequence shown here is derived from an EMBL/GenBank/DDBJ whole genome shotgun (WGS) entry which is preliminary data.</text>
</comment>